<proteinExistence type="predicted"/>
<dbReference type="Pfam" id="PF00376">
    <property type="entry name" value="MerR"/>
    <property type="match status" value="1"/>
</dbReference>
<dbReference type="Proteomes" id="UP000312594">
    <property type="component" value="Unassembled WGS sequence"/>
</dbReference>
<evidence type="ECO:0000256" key="4">
    <source>
        <dbReference type="SAM" id="Coils"/>
    </source>
</evidence>
<accession>A0A369MP58</accession>
<reference evidence="8 11" key="1">
    <citation type="journal article" date="2005" name="Appl. Environ. Microbiol.">
        <title>Intestinal bacterial communities that produce active estrogen-like compounds enterodiol and enterolactone in humans.</title>
        <authorList>
            <person name="Clavel T."/>
            <person name="Henderson G."/>
            <person name="Alpert C.A."/>
            <person name="Philippe C."/>
            <person name="Rigottier-Gois L."/>
            <person name="Dore J."/>
            <person name="Blaut M."/>
        </authorList>
    </citation>
    <scope>NUCLEOTIDE SEQUENCE [LARGE SCALE GENOMIC DNA]</scope>
    <source>
        <strain evidence="8 11">SECO-MT75m2</strain>
    </source>
</reference>
<dbReference type="RefSeq" id="WP_009304680.1">
    <property type="nucleotide sequence ID" value="NZ_AP025575.1"/>
</dbReference>
<dbReference type="EMBL" id="PPTU01000001">
    <property type="protein sequence ID" value="RDB73299.1"/>
    <property type="molecule type" value="Genomic_DNA"/>
</dbReference>
<evidence type="ECO:0000256" key="2">
    <source>
        <dbReference type="ARBA" id="ARBA00023125"/>
    </source>
</evidence>
<dbReference type="InterPro" id="IPR047057">
    <property type="entry name" value="MerR_fam"/>
</dbReference>
<reference evidence="9 10" key="2">
    <citation type="journal article" date="2018" name="Elife">
        <title>Discovery and characterization of a prevalent human gut bacterial enzyme sufficient for the inactivation of a family of plant toxins.</title>
        <authorList>
            <person name="Koppel N."/>
            <person name="Bisanz J.E."/>
            <person name="Pandelia M.E."/>
            <person name="Turnbaugh P.J."/>
            <person name="Balskus E.P."/>
        </authorList>
    </citation>
    <scope>NUCLEOTIDE SEQUENCE [LARGE SCALE GENOMIC DNA]</scope>
    <source>
        <strain evidence="7 9">MR1 #12</strain>
        <strain evidence="6 10">W1 BHI 6</strain>
    </source>
</reference>
<evidence type="ECO:0000313" key="9">
    <source>
        <dbReference type="Proteomes" id="UP000253752"/>
    </source>
</evidence>
<evidence type="ECO:0000313" key="8">
    <source>
        <dbReference type="EMBL" id="TNU94108.1"/>
    </source>
</evidence>
<reference evidence="8" key="3">
    <citation type="submission" date="2019-06" db="EMBL/GenBank/DDBJ databases">
        <authorList>
            <person name="Bisanz J.E."/>
            <person name="Turnbaugh P.J."/>
        </authorList>
    </citation>
    <scope>NUCLEOTIDE SEQUENCE</scope>
    <source>
        <strain evidence="8">SECO-MT75m2</strain>
    </source>
</reference>
<evidence type="ECO:0000256" key="3">
    <source>
        <dbReference type="ARBA" id="ARBA00023163"/>
    </source>
</evidence>
<dbReference type="EMBL" id="PPTX01000018">
    <property type="protein sequence ID" value="RDB77347.1"/>
    <property type="molecule type" value="Genomic_DNA"/>
</dbReference>
<comment type="caution">
    <text evidence="6">The sequence shown here is derived from an EMBL/GenBank/DDBJ whole genome shotgun (WGS) entry which is preliminary data.</text>
</comment>
<dbReference type="Gene3D" id="1.10.1660.10">
    <property type="match status" value="1"/>
</dbReference>
<keyword evidence="2" id="KW-0238">DNA-binding</keyword>
<evidence type="ECO:0000313" key="10">
    <source>
        <dbReference type="Proteomes" id="UP000253970"/>
    </source>
</evidence>
<keyword evidence="4" id="KW-0175">Coiled coil</keyword>
<dbReference type="InterPro" id="IPR000551">
    <property type="entry name" value="MerR-type_HTH_dom"/>
</dbReference>
<dbReference type="GeneID" id="69510605"/>
<feature type="domain" description="HTH merR-type" evidence="5">
    <location>
        <begin position="1"/>
        <end position="69"/>
    </location>
</feature>
<keyword evidence="1" id="KW-0805">Transcription regulation</keyword>
<organism evidence="6 10">
    <name type="scientific">Eggerthella lenta</name>
    <name type="common">Eubacterium lentum</name>
    <dbReference type="NCBI Taxonomy" id="84112"/>
    <lineage>
        <taxon>Bacteria</taxon>
        <taxon>Bacillati</taxon>
        <taxon>Actinomycetota</taxon>
        <taxon>Coriobacteriia</taxon>
        <taxon>Eggerthellales</taxon>
        <taxon>Eggerthellaceae</taxon>
        <taxon>Eggerthella</taxon>
    </lineage>
</organism>
<dbReference type="PROSITE" id="PS50937">
    <property type="entry name" value="HTH_MERR_2"/>
    <property type="match status" value="1"/>
</dbReference>
<dbReference type="SUPFAM" id="SSF46955">
    <property type="entry name" value="Putative DNA-binding domain"/>
    <property type="match status" value="1"/>
</dbReference>
<evidence type="ECO:0000256" key="1">
    <source>
        <dbReference type="ARBA" id="ARBA00023015"/>
    </source>
</evidence>
<dbReference type="InterPro" id="IPR009061">
    <property type="entry name" value="DNA-bd_dom_put_sf"/>
</dbReference>
<evidence type="ECO:0000313" key="7">
    <source>
        <dbReference type="EMBL" id="RDB77347.1"/>
    </source>
</evidence>
<sequence length="129" mass="14754">MQIAEVAKRYGISVDTIRYYERIGLVPHVTRLPNGIRDFTEYDCGWVEFIRCMRESGVQIEALVEYVALFQEGEHTAAARLEILEEQRAKLVAKLEEMQATAKRLDAKIASYRPGGECSDGGDEWLRKE</sequence>
<dbReference type="CDD" id="cd01109">
    <property type="entry name" value="HTH_YyaN"/>
    <property type="match status" value="1"/>
</dbReference>
<dbReference type="PANTHER" id="PTHR30204:SF98">
    <property type="entry name" value="HTH-TYPE TRANSCRIPTIONAL REGULATOR ADHR"/>
    <property type="match status" value="1"/>
</dbReference>
<protein>
    <submittedName>
        <fullName evidence="6">MerR family transcriptional regulator</fullName>
    </submittedName>
</protein>
<gene>
    <name evidence="7" type="ORF">C1872_11455</name>
    <name evidence="6" type="ORF">C1875_00125</name>
    <name evidence="8" type="ORF">FIC87_03605</name>
</gene>
<dbReference type="Pfam" id="PF09278">
    <property type="entry name" value="MerR-DNA-bind"/>
    <property type="match status" value="1"/>
</dbReference>
<dbReference type="GO" id="GO:0003700">
    <property type="term" value="F:DNA-binding transcription factor activity"/>
    <property type="evidence" value="ECO:0007669"/>
    <property type="project" value="InterPro"/>
</dbReference>
<dbReference type="InterPro" id="IPR015358">
    <property type="entry name" value="Tscrpt_reg_MerR_DNA-bd"/>
</dbReference>
<evidence type="ECO:0000259" key="5">
    <source>
        <dbReference type="PROSITE" id="PS50937"/>
    </source>
</evidence>
<dbReference type="AlphaFoldDB" id="A0A369MP58"/>
<dbReference type="SMART" id="SM00422">
    <property type="entry name" value="HTH_MERR"/>
    <property type="match status" value="1"/>
</dbReference>
<evidence type="ECO:0000313" key="6">
    <source>
        <dbReference type="EMBL" id="RDB73299.1"/>
    </source>
</evidence>
<dbReference type="PANTHER" id="PTHR30204">
    <property type="entry name" value="REDOX-CYCLING DRUG-SENSING TRANSCRIPTIONAL ACTIVATOR SOXR"/>
    <property type="match status" value="1"/>
</dbReference>
<dbReference type="PRINTS" id="PR00040">
    <property type="entry name" value="HTHMERR"/>
</dbReference>
<feature type="coiled-coil region" evidence="4">
    <location>
        <begin position="81"/>
        <end position="108"/>
    </location>
</feature>
<evidence type="ECO:0000313" key="11">
    <source>
        <dbReference type="Proteomes" id="UP000312594"/>
    </source>
</evidence>
<dbReference type="Proteomes" id="UP000253752">
    <property type="component" value="Unassembled WGS sequence"/>
</dbReference>
<dbReference type="Proteomes" id="UP000253970">
    <property type="component" value="Unassembled WGS sequence"/>
</dbReference>
<keyword evidence="3" id="KW-0804">Transcription</keyword>
<dbReference type="GO" id="GO:0003677">
    <property type="term" value="F:DNA binding"/>
    <property type="evidence" value="ECO:0007669"/>
    <property type="project" value="UniProtKB-KW"/>
</dbReference>
<name>A0A369MP58_EGGLN</name>
<dbReference type="EMBL" id="VEVP01000005">
    <property type="protein sequence ID" value="TNU94108.1"/>
    <property type="molecule type" value="Genomic_DNA"/>
</dbReference>